<proteinExistence type="predicted"/>
<dbReference type="PANTHER" id="PTHR28106">
    <property type="entry name" value="MITOCHONDRIAL ATPASE COMPLEX SUBUNIT ATP10"/>
    <property type="match status" value="1"/>
</dbReference>
<dbReference type="GeneID" id="85226355"/>
<accession>A0AAF0EYY4</accession>
<feature type="compositionally biased region" description="Basic and acidic residues" evidence="1">
    <location>
        <begin position="36"/>
        <end position="51"/>
    </location>
</feature>
<dbReference type="GO" id="GO:0005743">
    <property type="term" value="C:mitochondrial inner membrane"/>
    <property type="evidence" value="ECO:0007669"/>
    <property type="project" value="TreeGrafter"/>
</dbReference>
<sequence length="324" mass="36619">MRIGVHHIALWRAGLRATHTARLRTDTHAYVARRFLADRPDPPKEPKKDEEQQGAPSPGAGEPVERSFTTSTSEAAAAMDKQPLPYLSRPLGVPGRPTSEKVSWSERHPEWYDRDARIAKRRMIVKEATRGYFHDFHEIRSHGGKTWRSPNTMIRHDKSLFFPDIQGTCLADRSQKHTSDMIFGKVSVVAMLTSKVSEEHTRSFYQATLDRFGDDPNFQLIQINLQENSLKAYLIKLFISTLRATVAPKLQSTYLLSAQNMDSVREGMGLHNKHVGYTYLVGPDGKIRWAGSAFAEPDESRALIACTAVLLDRLAGRRHSSRDQ</sequence>
<feature type="region of interest" description="Disordered" evidence="1">
    <location>
        <begin position="36"/>
        <end position="101"/>
    </location>
</feature>
<dbReference type="AlphaFoldDB" id="A0AAF0EYY4"/>
<feature type="compositionally biased region" description="Low complexity" evidence="1">
    <location>
        <begin position="67"/>
        <end position="78"/>
    </location>
</feature>
<gene>
    <name evidence="2" type="primary">ATP10</name>
    <name evidence="2" type="ORF">MJAP1_002704</name>
</gene>
<reference evidence="2" key="1">
    <citation type="submission" date="2023-03" db="EMBL/GenBank/DDBJ databases">
        <title>Mating type loci evolution in Malassezia.</title>
        <authorList>
            <person name="Coelho M.A."/>
        </authorList>
    </citation>
    <scope>NUCLEOTIDE SEQUENCE</scope>
    <source>
        <strain evidence="2">CBS 9431</strain>
    </source>
</reference>
<organism evidence="2 3">
    <name type="scientific">Malassezia japonica</name>
    <dbReference type="NCBI Taxonomy" id="223818"/>
    <lineage>
        <taxon>Eukaryota</taxon>
        <taxon>Fungi</taxon>
        <taxon>Dikarya</taxon>
        <taxon>Basidiomycota</taxon>
        <taxon>Ustilaginomycotina</taxon>
        <taxon>Malasseziomycetes</taxon>
        <taxon>Malasseziales</taxon>
        <taxon>Malasseziaceae</taxon>
        <taxon>Malassezia</taxon>
    </lineage>
</organism>
<dbReference type="RefSeq" id="XP_060122620.1">
    <property type="nucleotide sequence ID" value="XM_060266637.1"/>
</dbReference>
<evidence type="ECO:0000313" key="2">
    <source>
        <dbReference type="EMBL" id="WFD39723.1"/>
    </source>
</evidence>
<dbReference type="PANTHER" id="PTHR28106:SF1">
    <property type="entry name" value="MITOCHONDRIAL ATPASE COMPLEX SUBUNIT ATP10"/>
    <property type="match status" value="1"/>
</dbReference>
<evidence type="ECO:0000256" key="1">
    <source>
        <dbReference type="SAM" id="MobiDB-lite"/>
    </source>
</evidence>
<dbReference type="EMBL" id="CP119961">
    <property type="protein sequence ID" value="WFD39723.1"/>
    <property type="molecule type" value="Genomic_DNA"/>
</dbReference>
<keyword evidence="3" id="KW-1185">Reference proteome</keyword>
<dbReference type="InterPro" id="IPR007849">
    <property type="entry name" value="ATP10"/>
</dbReference>
<protein>
    <submittedName>
        <fullName evidence="2">Mitochondrial ATPase complex subunit atp10</fullName>
    </submittedName>
</protein>
<dbReference type="GO" id="GO:0033615">
    <property type="term" value="P:mitochondrial proton-transporting ATP synthase complex assembly"/>
    <property type="evidence" value="ECO:0007669"/>
    <property type="project" value="TreeGrafter"/>
</dbReference>
<evidence type="ECO:0000313" key="3">
    <source>
        <dbReference type="Proteomes" id="UP001217754"/>
    </source>
</evidence>
<name>A0AAF0EYY4_9BASI</name>
<dbReference type="Pfam" id="PF05176">
    <property type="entry name" value="ATP-synt_10"/>
    <property type="match status" value="1"/>
</dbReference>
<dbReference type="Proteomes" id="UP001217754">
    <property type="component" value="Chromosome 4"/>
</dbReference>